<protein>
    <recommendedName>
        <fullName evidence="5">DUF559 domain-containing protein</fullName>
    </recommendedName>
</protein>
<dbReference type="Proteomes" id="UP000192327">
    <property type="component" value="Unassembled WGS sequence"/>
</dbReference>
<gene>
    <name evidence="2" type="ORF">BST15_15635</name>
    <name evidence="1" type="ORF">WR43_19255</name>
</gene>
<dbReference type="RefSeq" id="WP_046191220.1">
    <property type="nucleotide sequence ID" value="NZ_JACKUJ010000046.1"/>
</dbReference>
<dbReference type="PATRIC" id="fig|342002.3.peg.87"/>
<dbReference type="STRING" id="342002.BST15_15635"/>
<dbReference type="EMBL" id="MVHH01000038">
    <property type="protein sequence ID" value="OQZ94746.1"/>
    <property type="molecule type" value="Genomic_DNA"/>
</dbReference>
<reference evidence="1" key="2">
    <citation type="submission" date="2015-04" db="EMBL/GenBank/DDBJ databases">
        <title>Genome sequence of Mycobacterium arupense strain GUC1.</title>
        <authorList>
            <person name="Greninger A.L."/>
            <person name="Cunningham G."/>
            <person name="Chiu C.Y."/>
            <person name="Miller S."/>
        </authorList>
    </citation>
    <scope>NUCLEOTIDE SEQUENCE</scope>
    <source>
        <strain evidence="1">GUC1</strain>
    </source>
</reference>
<proteinExistence type="predicted"/>
<reference evidence="2 4" key="3">
    <citation type="submission" date="2016-12" db="EMBL/GenBank/DDBJ databases">
        <title>The new phylogeny of genus Mycobacterium.</title>
        <authorList>
            <person name="Tortoli E."/>
            <person name="Trovato A."/>
            <person name="Cirillo D.M."/>
        </authorList>
    </citation>
    <scope>NUCLEOTIDE SEQUENCE [LARGE SCALE GENOMIC DNA]</scope>
    <source>
        <strain evidence="2 4">DSM 44942</strain>
    </source>
</reference>
<dbReference type="InterPro" id="IPR011335">
    <property type="entry name" value="Restrct_endonuc-II-like"/>
</dbReference>
<keyword evidence="4" id="KW-1185">Reference proteome</keyword>
<evidence type="ECO:0000313" key="3">
    <source>
        <dbReference type="Proteomes" id="UP000034416"/>
    </source>
</evidence>
<comment type="caution">
    <text evidence="1">The sequence shown here is derived from an EMBL/GenBank/DDBJ whole genome shotgun (WGS) entry which is preliminary data.</text>
</comment>
<dbReference type="Gene3D" id="3.40.960.10">
    <property type="entry name" value="VSR Endonuclease"/>
    <property type="match status" value="1"/>
</dbReference>
<accession>A0A0F5MRV2</accession>
<name>A0A0F5MRV2_9MYCO</name>
<dbReference type="Proteomes" id="UP000034416">
    <property type="component" value="Unassembled WGS sequence"/>
</dbReference>
<sequence length="284" mass="31362">MSEPFTGSEAIRHGMSRGTLRWNYTAIFPDVYASRDALPTARLHTVAAWLWSRRNAVIAGRAAAALHGARWVDAATPIELIWRNGRPPRGIIARNERVDADELVEIAGMPVTNPARTAVDLGRHLPRDLAVAHLDDLSRATGVTAGEALQLAGRHPKARGLRRSRVALQLMDAGAQSPKESWLRLVLIDGGLPPPATQIRVGGASSVAFLDMGWEAAMVAIEYDGEHHRTDRRQYARDVRRSEMLRDLGWWVIRVIKEDHPAVIVARAREALTRRLAPKLPPGL</sequence>
<dbReference type="SUPFAM" id="SSF52980">
    <property type="entry name" value="Restriction endonuclease-like"/>
    <property type="match status" value="1"/>
</dbReference>
<evidence type="ECO:0000313" key="2">
    <source>
        <dbReference type="EMBL" id="OQZ94746.1"/>
    </source>
</evidence>
<dbReference type="OrthoDB" id="4696350at2"/>
<organism evidence="1 3">
    <name type="scientific">Mycolicibacter arupensis</name>
    <dbReference type="NCBI Taxonomy" id="342002"/>
    <lineage>
        <taxon>Bacteria</taxon>
        <taxon>Bacillati</taxon>
        <taxon>Actinomycetota</taxon>
        <taxon>Actinomycetes</taxon>
        <taxon>Mycobacteriales</taxon>
        <taxon>Mycobacteriaceae</taxon>
        <taxon>Mycolicibacter</taxon>
    </lineage>
</organism>
<dbReference type="AlphaFoldDB" id="A0A0F5MRV2"/>
<evidence type="ECO:0008006" key="5">
    <source>
        <dbReference type="Google" id="ProtNLM"/>
    </source>
</evidence>
<evidence type="ECO:0000313" key="4">
    <source>
        <dbReference type="Proteomes" id="UP000192327"/>
    </source>
</evidence>
<reference evidence="3" key="1">
    <citation type="submission" date="2015-04" db="EMBL/GenBank/DDBJ databases">
        <title>Genome sequence of Mycobacterium arupense GUC1.</title>
        <authorList>
            <person name="Greninger A.L."/>
            <person name="Cunningham G."/>
            <person name="Chiu C.Y."/>
            <person name="Miller S."/>
        </authorList>
    </citation>
    <scope>NUCLEOTIDE SEQUENCE [LARGE SCALE GENOMIC DNA]</scope>
    <source>
        <strain evidence="3">GUC1</strain>
    </source>
</reference>
<dbReference type="EMBL" id="LASW01000139">
    <property type="protein sequence ID" value="KKB97411.1"/>
    <property type="molecule type" value="Genomic_DNA"/>
</dbReference>
<evidence type="ECO:0000313" key="1">
    <source>
        <dbReference type="EMBL" id="KKB97411.1"/>
    </source>
</evidence>